<evidence type="ECO:0000313" key="11">
    <source>
        <dbReference type="Proteomes" id="UP000623129"/>
    </source>
</evidence>
<keyword evidence="5" id="KW-0694">RNA-binding</keyword>
<feature type="domain" description="PUM-HD" evidence="9">
    <location>
        <begin position="405"/>
        <end position="745"/>
    </location>
</feature>
<dbReference type="CDD" id="cd07920">
    <property type="entry name" value="Pumilio"/>
    <property type="match status" value="1"/>
</dbReference>
<feature type="compositionally biased region" description="Polar residues" evidence="8">
    <location>
        <begin position="34"/>
        <end position="44"/>
    </location>
</feature>
<evidence type="ECO:0000259" key="9">
    <source>
        <dbReference type="PROSITE" id="PS50303"/>
    </source>
</evidence>
<dbReference type="GO" id="GO:0005737">
    <property type="term" value="C:cytoplasm"/>
    <property type="evidence" value="ECO:0007669"/>
    <property type="project" value="UniProtKB-SubCell"/>
</dbReference>
<organism evidence="10 11">
    <name type="scientific">Carex littledalei</name>
    <dbReference type="NCBI Taxonomy" id="544730"/>
    <lineage>
        <taxon>Eukaryota</taxon>
        <taxon>Viridiplantae</taxon>
        <taxon>Streptophyta</taxon>
        <taxon>Embryophyta</taxon>
        <taxon>Tracheophyta</taxon>
        <taxon>Spermatophyta</taxon>
        <taxon>Magnoliopsida</taxon>
        <taxon>Liliopsida</taxon>
        <taxon>Poales</taxon>
        <taxon>Cyperaceae</taxon>
        <taxon>Cyperoideae</taxon>
        <taxon>Cariceae</taxon>
        <taxon>Carex</taxon>
        <taxon>Carex subgen. Euthyceras</taxon>
    </lineage>
</organism>
<evidence type="ECO:0000256" key="1">
    <source>
        <dbReference type="ARBA" id="ARBA00004496"/>
    </source>
</evidence>
<feature type="repeat" description="Pumilio" evidence="7">
    <location>
        <begin position="569"/>
        <end position="605"/>
    </location>
</feature>
<feature type="region of interest" description="Disordered" evidence="8">
    <location>
        <begin position="16"/>
        <end position="44"/>
    </location>
</feature>
<name>A0A833R6C7_9POAL</name>
<feature type="repeat" description="Pumilio" evidence="7">
    <location>
        <begin position="678"/>
        <end position="719"/>
    </location>
</feature>
<evidence type="ECO:0000256" key="4">
    <source>
        <dbReference type="ARBA" id="ARBA00022845"/>
    </source>
</evidence>
<dbReference type="InterPro" id="IPR001313">
    <property type="entry name" value="Pumilio_RNA-bd_rpt"/>
</dbReference>
<evidence type="ECO:0000256" key="7">
    <source>
        <dbReference type="PROSITE-ProRule" id="PRU00317"/>
    </source>
</evidence>
<dbReference type="InterPro" id="IPR011989">
    <property type="entry name" value="ARM-like"/>
</dbReference>
<dbReference type="FunFam" id="1.25.10.10:FF:000004">
    <property type="entry name" value="Pumilio homolog 1 isoform 2"/>
    <property type="match status" value="1"/>
</dbReference>
<keyword evidence="11" id="KW-1185">Reference proteome</keyword>
<dbReference type="SUPFAM" id="SSF48371">
    <property type="entry name" value="ARM repeat"/>
    <property type="match status" value="1"/>
</dbReference>
<evidence type="ECO:0000256" key="2">
    <source>
        <dbReference type="ARBA" id="ARBA00022490"/>
    </source>
</evidence>
<sequence length="794" mass="88196">MVTESPLAMLSEMARRDRDLHPYRSDSAPPLLDNNGNATQNGSYLSDELRSDLAYHSYYANVNLNPRLPLPLLSREDRRSAYRLSNGGSLRDVGGVREGRRLNQDWQEGNGSGFRASHGFAGVPDRDIGMHNGLGEIFQDAWSYPNPNPSPAAGLNSNIIDANHSASSNASGSSASNNYGSILGSPLSKSGSPDPEISMRVTSPGLPPIGVKLNSTDRRMTTNGSSPFSNASTGMDRADQLISALSSLNLQSGADTCHNSYQSNLMHYLELQRENTTHSPASRNFTHLLENPYAGFNVNNIPGLLNRTVNGSPQMPVDMQYLEYMRMAQYAGHTDGPLMELPRLQQKKQQPYGYYDDHGFVSGFMTDSAFPLSPTGDLIGPGDWGLMPCPSGLRKLSSFSNVSSHIPTLLEEFKSNKARCYELSEIAGHVVEFSSDQYGSRFIQQKLETATTAEKDMVFNEIMPHALNLMTDVFGNYVVQKFFEHGSPSQIKDLAEELNGRVLGLSLQMYGCRVIQKAIEVVGLEQQTQMVAELDGQVMRCVRDQNGNHVIQKCIECVPQDIIHFIISTFYGQVLVLSTHAYGCRVIQRVLEHCDNPRTQQAMMDEILENVLLLSQDQYGNYVVQHVLEHGKPNEKSAIIEMLVGQIVKMSRQKYASNVVEKCLAFGTPVQRQLLIAEMLGPTEENEALQEMMKDQYGNYVVQKVLETCSDQQREMILTRIKIHLTALKKYTYGKHIVARVEKLVAAGDMSEAMVLCIAPMASVLRLNMKGELQFSLVGLLRLQPEELNEECFV</sequence>
<dbReference type="InterPro" id="IPR033133">
    <property type="entry name" value="PUM-HD"/>
</dbReference>
<accession>A0A833R6C7</accession>
<keyword evidence="2" id="KW-0963">Cytoplasm</keyword>
<dbReference type="OrthoDB" id="639054at2759"/>
<feature type="compositionally biased region" description="Polar residues" evidence="8">
    <location>
        <begin position="221"/>
        <end position="233"/>
    </location>
</feature>
<dbReference type="EMBL" id="SWLB01000010">
    <property type="protein sequence ID" value="KAF3334008.1"/>
    <property type="molecule type" value="Genomic_DNA"/>
</dbReference>
<feature type="repeat" description="Pumilio" evidence="7">
    <location>
        <begin position="533"/>
        <end position="568"/>
    </location>
</feature>
<dbReference type="AlphaFoldDB" id="A0A833R6C7"/>
<dbReference type="GO" id="GO:0003729">
    <property type="term" value="F:mRNA binding"/>
    <property type="evidence" value="ECO:0007669"/>
    <property type="project" value="UniProtKB-ARBA"/>
</dbReference>
<comment type="caution">
    <text evidence="10">The sequence shown here is derived from an EMBL/GenBank/DDBJ whole genome shotgun (WGS) entry which is preliminary data.</text>
</comment>
<dbReference type="InterPro" id="IPR033712">
    <property type="entry name" value="Pumilio_RNA-bd"/>
</dbReference>
<protein>
    <recommendedName>
        <fullName evidence="9">PUM-HD domain-containing protein</fullName>
    </recommendedName>
</protein>
<feature type="repeat" description="Pumilio" evidence="7">
    <location>
        <begin position="497"/>
        <end position="532"/>
    </location>
</feature>
<feature type="repeat" description="Pumilio" evidence="7">
    <location>
        <begin position="606"/>
        <end position="641"/>
    </location>
</feature>
<dbReference type="Pfam" id="PF00806">
    <property type="entry name" value="PUF"/>
    <property type="match status" value="8"/>
</dbReference>
<proteinExistence type="predicted"/>
<dbReference type="SMART" id="SM00025">
    <property type="entry name" value="Pumilio"/>
    <property type="match status" value="8"/>
</dbReference>
<gene>
    <name evidence="10" type="ORF">FCM35_KLT01699</name>
</gene>
<feature type="repeat" description="Pumilio" evidence="7">
    <location>
        <begin position="461"/>
        <end position="496"/>
    </location>
</feature>
<dbReference type="InterPro" id="IPR016024">
    <property type="entry name" value="ARM-type_fold"/>
</dbReference>
<feature type="region of interest" description="Disordered" evidence="8">
    <location>
        <begin position="185"/>
        <end position="233"/>
    </location>
</feature>
<comment type="subcellular location">
    <subcellularLocation>
        <location evidence="1">Cytoplasm</location>
    </subcellularLocation>
</comment>
<evidence type="ECO:0000256" key="3">
    <source>
        <dbReference type="ARBA" id="ARBA00022737"/>
    </source>
</evidence>
<dbReference type="InterPro" id="IPR012940">
    <property type="entry name" value="NABP"/>
</dbReference>
<keyword evidence="3" id="KW-0677">Repeat</keyword>
<dbReference type="PANTHER" id="PTHR12537">
    <property type="entry name" value="RNA BINDING PROTEIN PUMILIO-RELATED"/>
    <property type="match status" value="1"/>
</dbReference>
<dbReference type="PROSITE" id="PS50303">
    <property type="entry name" value="PUM_HD"/>
    <property type="match status" value="1"/>
</dbReference>
<evidence type="ECO:0000256" key="5">
    <source>
        <dbReference type="ARBA" id="ARBA00022884"/>
    </source>
</evidence>
<feature type="repeat" description="Pumilio" evidence="7">
    <location>
        <begin position="425"/>
        <end position="460"/>
    </location>
</feature>
<dbReference type="PANTHER" id="PTHR12537:SF154">
    <property type="entry name" value="OS01G0971900 PROTEIN"/>
    <property type="match status" value="1"/>
</dbReference>
<dbReference type="Pfam" id="PF07990">
    <property type="entry name" value="NABP"/>
    <property type="match status" value="1"/>
</dbReference>
<dbReference type="PROSITE" id="PS50302">
    <property type="entry name" value="PUM"/>
    <property type="match status" value="8"/>
</dbReference>
<dbReference type="Gene3D" id="1.25.10.10">
    <property type="entry name" value="Leucine-rich Repeat Variant"/>
    <property type="match status" value="1"/>
</dbReference>
<evidence type="ECO:0000256" key="8">
    <source>
        <dbReference type="SAM" id="MobiDB-lite"/>
    </source>
</evidence>
<dbReference type="Proteomes" id="UP000623129">
    <property type="component" value="Unassembled WGS sequence"/>
</dbReference>
<dbReference type="GO" id="GO:0006417">
    <property type="term" value="P:regulation of translation"/>
    <property type="evidence" value="ECO:0007669"/>
    <property type="project" value="UniProtKB-KW"/>
</dbReference>
<feature type="repeat" description="Pumilio" evidence="7">
    <location>
        <begin position="642"/>
        <end position="677"/>
    </location>
</feature>
<comment type="function">
    <text evidence="6">Sequence-specific RNA-binding protein that regulates translation and mRNA stability by binding the 3'-UTR of target mRNAs. Binds the APUM-binding elements (APBEs) in the 3'-UTR mRNA sequence of CLV1, PNH, WUS and FAS2.</text>
</comment>
<evidence type="ECO:0000256" key="6">
    <source>
        <dbReference type="ARBA" id="ARBA00055193"/>
    </source>
</evidence>
<evidence type="ECO:0000313" key="10">
    <source>
        <dbReference type="EMBL" id="KAF3334008.1"/>
    </source>
</evidence>
<reference evidence="10" key="1">
    <citation type="submission" date="2020-01" db="EMBL/GenBank/DDBJ databases">
        <title>Genome sequence of Kobresia littledalei, the first chromosome-level genome in the family Cyperaceae.</title>
        <authorList>
            <person name="Qu G."/>
        </authorList>
    </citation>
    <scope>NUCLEOTIDE SEQUENCE</scope>
    <source>
        <strain evidence="10">C.B.Clarke</strain>
        <tissue evidence="10">Leaf</tissue>
    </source>
</reference>
<keyword evidence="4" id="KW-0810">Translation regulation</keyword>